<feature type="non-terminal residue" evidence="2">
    <location>
        <position position="634"/>
    </location>
</feature>
<dbReference type="Proteomes" id="UP000703661">
    <property type="component" value="Unassembled WGS sequence"/>
</dbReference>
<feature type="compositionally biased region" description="Polar residues" evidence="1">
    <location>
        <begin position="279"/>
        <end position="308"/>
    </location>
</feature>
<feature type="compositionally biased region" description="Low complexity" evidence="1">
    <location>
        <begin position="504"/>
        <end position="518"/>
    </location>
</feature>
<feature type="compositionally biased region" description="Basic and acidic residues" evidence="1">
    <location>
        <begin position="223"/>
        <end position="244"/>
    </location>
</feature>
<feature type="region of interest" description="Disordered" evidence="1">
    <location>
        <begin position="484"/>
        <end position="518"/>
    </location>
</feature>
<organism evidence="2 3">
    <name type="scientific">Entomortierella chlamydospora</name>
    <dbReference type="NCBI Taxonomy" id="101097"/>
    <lineage>
        <taxon>Eukaryota</taxon>
        <taxon>Fungi</taxon>
        <taxon>Fungi incertae sedis</taxon>
        <taxon>Mucoromycota</taxon>
        <taxon>Mortierellomycotina</taxon>
        <taxon>Mortierellomycetes</taxon>
        <taxon>Mortierellales</taxon>
        <taxon>Mortierellaceae</taxon>
        <taxon>Entomortierella</taxon>
    </lineage>
</organism>
<feature type="region of interest" description="Disordered" evidence="1">
    <location>
        <begin position="277"/>
        <end position="376"/>
    </location>
</feature>
<feature type="compositionally biased region" description="Basic and acidic residues" evidence="1">
    <location>
        <begin position="324"/>
        <end position="336"/>
    </location>
</feature>
<comment type="caution">
    <text evidence="2">The sequence shown here is derived from an EMBL/GenBank/DDBJ whole genome shotgun (WGS) entry which is preliminary data.</text>
</comment>
<sequence length="634" mass="67505">LLPESLTSVNNYAIHQEAANQERARRLSEEENMATSKPPETLSLGRMAGVRYSRSSSNGSTVDMSPTTPTTTNPYGTLPVRTPRQVTPRLSVSGGSGIYTKPQHPDEAQPLSAQVQSPGLSKLPSPLSTISRSGTRSSPPNSQQSSRRSAFGSQEIDIQTIQNIQKAPRMSSPMDYSEDLYRTEREDQQPPRAMYHQQSMDREVPEWQDEEEQPRYQPLQQPKLRDSPPMHRRSSSEIQKEQHNLQRLRIQQQAREEVYGRGYGNGYADDPEYLDEFQNRPSRQTGGFQQRATQLSPTRDYFSSTARSGSGVMRNSPPVSTQTRYEHLRRPSRDGHSLMPAPKISPPLGAMSTTRPSPTMSGISSIGTSRRSLSDGRGSIVSAASARRLSNAATVGSSGYVSSLPTTTSYSAGGIGGGMTSPISHHTRSGSTGSVVGVTQRTSLYAPSAGLSAMGAGGRGLSNSDLNLPNVAPRRAVSAMVQPTSTIRRSSGGYGASTTSIPTSPGVRGSSLGVSGGSPLSSPEYARVFVPPRQSTVSNGYSAASNGYSAANGGYSAASNGYSGANNYNNINTRSQNLNDHDVYSYRPDVPARQSSLGIGSPNGISHRNSVATLRNGGGSVGSVGNGVLAGAAE</sequence>
<proteinExistence type="predicted"/>
<evidence type="ECO:0000313" key="2">
    <source>
        <dbReference type="EMBL" id="KAG0004962.1"/>
    </source>
</evidence>
<feature type="compositionally biased region" description="Low complexity" evidence="1">
    <location>
        <begin position="356"/>
        <end position="371"/>
    </location>
</feature>
<dbReference type="AlphaFoldDB" id="A0A9P6SUI9"/>
<evidence type="ECO:0000256" key="1">
    <source>
        <dbReference type="SAM" id="MobiDB-lite"/>
    </source>
</evidence>
<feature type="compositionally biased region" description="Low complexity" evidence="1">
    <location>
        <begin position="61"/>
        <end position="79"/>
    </location>
</feature>
<protein>
    <submittedName>
        <fullName evidence="2">Uncharacterized protein</fullName>
    </submittedName>
</protein>
<reference evidence="2" key="1">
    <citation type="journal article" date="2020" name="Fungal Divers.">
        <title>Resolving the Mortierellaceae phylogeny through synthesis of multi-gene phylogenetics and phylogenomics.</title>
        <authorList>
            <person name="Vandepol N."/>
            <person name="Liber J."/>
            <person name="Desiro A."/>
            <person name="Na H."/>
            <person name="Kennedy M."/>
            <person name="Barry K."/>
            <person name="Grigoriev I.V."/>
            <person name="Miller A.N."/>
            <person name="O'Donnell K."/>
            <person name="Stajich J.E."/>
            <person name="Bonito G."/>
        </authorList>
    </citation>
    <scope>NUCLEOTIDE SEQUENCE</scope>
    <source>
        <strain evidence="2">NRRL 2769</strain>
    </source>
</reference>
<keyword evidence="3" id="KW-1185">Reference proteome</keyword>
<feature type="compositionally biased region" description="Low complexity" evidence="1">
    <location>
        <begin position="117"/>
        <end position="128"/>
    </location>
</feature>
<gene>
    <name evidence="2" type="ORF">BGZ80_005529</name>
</gene>
<feature type="compositionally biased region" description="Low complexity" evidence="1">
    <location>
        <begin position="136"/>
        <end position="149"/>
    </location>
</feature>
<name>A0A9P6SUI9_9FUNG</name>
<feature type="region of interest" description="Disordered" evidence="1">
    <location>
        <begin position="185"/>
        <end position="245"/>
    </location>
</feature>
<feature type="region of interest" description="Disordered" evidence="1">
    <location>
        <begin position="18"/>
        <end position="156"/>
    </location>
</feature>
<feature type="compositionally biased region" description="Basic and acidic residues" evidence="1">
    <location>
        <begin position="20"/>
        <end position="29"/>
    </location>
</feature>
<evidence type="ECO:0000313" key="3">
    <source>
        <dbReference type="Proteomes" id="UP000703661"/>
    </source>
</evidence>
<accession>A0A9P6SUI9</accession>
<dbReference type="EMBL" id="JAAAID010002722">
    <property type="protein sequence ID" value="KAG0004962.1"/>
    <property type="molecule type" value="Genomic_DNA"/>
</dbReference>